<dbReference type="GO" id="GO:0021508">
    <property type="term" value="P:floor plate formation"/>
    <property type="evidence" value="ECO:0007669"/>
    <property type="project" value="Ensembl"/>
</dbReference>
<proteinExistence type="inferred from homology"/>
<evidence type="ECO:0000313" key="9">
    <source>
        <dbReference type="Ensembl" id="ENSCSEP00000004764.1"/>
    </source>
</evidence>
<evidence type="ECO:0000256" key="5">
    <source>
        <dbReference type="ARBA" id="ARBA00023163"/>
    </source>
</evidence>
<feature type="region of interest" description="Disordered" evidence="7">
    <location>
        <begin position="286"/>
        <end position="308"/>
    </location>
</feature>
<protein>
    <submittedName>
        <fullName evidence="9">Sin3A-associated protein a</fullName>
    </submittedName>
</protein>
<dbReference type="InParanoid" id="A0A3P8USF4"/>
<dbReference type="PANTHER" id="PTHR13497">
    <property type="entry name" value="HISTONE DEACETYLASE COMPLEX SUBUNIT SAP130"/>
    <property type="match status" value="1"/>
</dbReference>
<dbReference type="GeneTree" id="ENSGT00440000037733"/>
<dbReference type="GO" id="GO:0070822">
    <property type="term" value="C:Sin3-type complex"/>
    <property type="evidence" value="ECO:0007669"/>
    <property type="project" value="TreeGrafter"/>
</dbReference>
<dbReference type="FunCoup" id="A0A3P8USF4">
    <property type="interactions" value="217"/>
</dbReference>
<dbReference type="AlphaFoldDB" id="A0A3P8USF4"/>
<feature type="region of interest" description="Disordered" evidence="7">
    <location>
        <begin position="645"/>
        <end position="687"/>
    </location>
</feature>
<evidence type="ECO:0000256" key="3">
    <source>
        <dbReference type="ARBA" id="ARBA00022491"/>
    </source>
</evidence>
<dbReference type="InterPro" id="IPR024137">
    <property type="entry name" value="His_deAcase_cplx_SAP130"/>
</dbReference>
<keyword evidence="10" id="KW-1185">Reference proteome</keyword>
<keyword evidence="3" id="KW-0678">Repressor</keyword>
<evidence type="ECO:0000313" key="10">
    <source>
        <dbReference type="Proteomes" id="UP000265120"/>
    </source>
</evidence>
<feature type="compositionally biased region" description="Polar residues" evidence="7">
    <location>
        <begin position="798"/>
        <end position="808"/>
    </location>
</feature>
<dbReference type="InterPro" id="IPR031963">
    <property type="entry name" value="SAP130_C"/>
</dbReference>
<dbReference type="PANTHER" id="PTHR13497:SF3">
    <property type="entry name" value="HISTONE DEACETYLASE COMPLEX SUBUNIT SAP130"/>
    <property type="match status" value="1"/>
</dbReference>
<dbReference type="Ensembl" id="ENSCSET00000004820.1">
    <property type="protein sequence ID" value="ENSCSEP00000004764.1"/>
    <property type="gene ID" value="ENSCSEG00000003021.1"/>
</dbReference>
<feature type="region of interest" description="Disordered" evidence="7">
    <location>
        <begin position="468"/>
        <end position="492"/>
    </location>
</feature>
<feature type="compositionally biased region" description="Pro residues" evidence="7">
    <location>
        <begin position="468"/>
        <end position="485"/>
    </location>
</feature>
<feature type="compositionally biased region" description="Basic and acidic residues" evidence="7">
    <location>
        <begin position="871"/>
        <end position="880"/>
    </location>
</feature>
<evidence type="ECO:0000256" key="4">
    <source>
        <dbReference type="ARBA" id="ARBA00023015"/>
    </source>
</evidence>
<evidence type="ECO:0000259" key="8">
    <source>
        <dbReference type="Pfam" id="PF16014"/>
    </source>
</evidence>
<dbReference type="Pfam" id="PF16014">
    <property type="entry name" value="SAP130_C"/>
    <property type="match status" value="1"/>
</dbReference>
<reference evidence="9 10" key="1">
    <citation type="journal article" date="2014" name="Nat. Genet.">
        <title>Whole-genome sequence of a flatfish provides insights into ZW sex chromosome evolution and adaptation to a benthic lifestyle.</title>
        <authorList>
            <person name="Chen S."/>
            <person name="Zhang G."/>
            <person name="Shao C."/>
            <person name="Huang Q."/>
            <person name="Liu G."/>
            <person name="Zhang P."/>
            <person name="Song W."/>
            <person name="An N."/>
            <person name="Chalopin D."/>
            <person name="Volff J.N."/>
            <person name="Hong Y."/>
            <person name="Li Q."/>
            <person name="Sha Z."/>
            <person name="Zhou H."/>
            <person name="Xie M."/>
            <person name="Yu Q."/>
            <person name="Liu Y."/>
            <person name="Xiang H."/>
            <person name="Wang N."/>
            <person name="Wu K."/>
            <person name="Yang C."/>
            <person name="Zhou Q."/>
            <person name="Liao X."/>
            <person name="Yang L."/>
            <person name="Hu Q."/>
            <person name="Zhang J."/>
            <person name="Meng L."/>
            <person name="Jin L."/>
            <person name="Tian Y."/>
            <person name="Lian J."/>
            <person name="Yang J."/>
            <person name="Miao G."/>
            <person name="Liu S."/>
            <person name="Liang Z."/>
            <person name="Yan F."/>
            <person name="Li Y."/>
            <person name="Sun B."/>
            <person name="Zhang H."/>
            <person name="Zhang J."/>
            <person name="Zhu Y."/>
            <person name="Du M."/>
            <person name="Zhao Y."/>
            <person name="Schartl M."/>
            <person name="Tang Q."/>
            <person name="Wang J."/>
        </authorList>
    </citation>
    <scope>NUCLEOTIDE SEQUENCE</scope>
</reference>
<evidence type="ECO:0000256" key="2">
    <source>
        <dbReference type="ARBA" id="ARBA00007859"/>
    </source>
</evidence>
<evidence type="ECO:0000256" key="7">
    <source>
        <dbReference type="SAM" id="MobiDB-lite"/>
    </source>
</evidence>
<dbReference type="GO" id="GO:0003231">
    <property type="term" value="P:cardiac ventricle development"/>
    <property type="evidence" value="ECO:0007669"/>
    <property type="project" value="Ensembl"/>
</dbReference>
<comment type="subcellular location">
    <subcellularLocation>
        <location evidence="1">Nucleus</location>
    </subcellularLocation>
</comment>
<sequence length="1050" mass="110955">EFYVYNLSQQFPRHGMPVSSGGPTPISAAGNLVSINQQEHQPAGGGPTLAFRDDKQETMVVRPYPQVQTHGQPQAAPQTVPVQAGTPVPLPAPSVHLPQGQTAVLTEGQMKAVLKSPMPSRLIAPAPASNQPHIPIPPKVPGHITVTIESSIAPTPSIPVATISSQGHPSNLHHLMPANIQIIRGSAPALQIGTSAVPPQTFTSHLPRGAAAAAVMSSSKTVLRPATGASAGPGQPTLQHIIHQAIQSRPAVTTSTAVLPTVVAPISATRTQSPVINPTVTHPAEVTHGRPGLTIHPPPATVSIQRPQNSRDTATRITLPSHPAIGAQKPQAPHTMTQKPIFSTVTPVAAATVAPIVATTVPSTTTIGTVPHTQITSNALVTMTMASHSSHTAVTTSTIPVAKVVPQPIAHSSSRVQSDYPGERTNLIPIPGHRSSPNPATMEARNKKKCNYLGFFFFFFFPSHSPPPPPPPPHLFPSSHTPPSPISSSVSTIRQYPVTPQAPSSALPTQPGVGVATTVHLNHMQLMAVDRIGLPSAQISTQGIQPAPIAAQGIQPAPIGVQGLHTSASITTQGIQQTPVVTQQQQQPQSEAKPGVVLADGFVASPISSTFGATQPVATMVQAHAQGGGAPTLVSSPRPSILRKKPANESCVRKNLIPAQPADSGSGRMDSGVRGAGSPRPAGGKPKAEVHMAVAPPVMATVEALPSKLGEQQVVSSGTQHLAQAIPTLLTTPGPVPPSQPSTVLSALPATMAVTPSVPISMANTVASPIQPAASSTVAGAASSNCQEVKIKQEVENMETQPDSNANLSLPPPLNIQASTLNAPPGELIPGASPRKKPRKQQHVISTEESEMVETNSTDEEKTPGRPITGRAERCESPPREYVDEEGVRYVPVRPRPPVTLLRHYRNPWKAAYHHFQRYSDIRVKEEKKGTLQDMANQRGVACRAQGWKIHLCAAQLRQLSSLEHDVYSRLSTLQEGLIPKKRAGADDDLHRINELIQGNMQRCKLVMDQVTEARDTMMKVLDHKEKVLKLLNKNGAVKKSSKLKRKERA</sequence>
<dbReference type="GO" id="GO:0000122">
    <property type="term" value="P:negative regulation of transcription by RNA polymerase II"/>
    <property type="evidence" value="ECO:0007669"/>
    <property type="project" value="TreeGrafter"/>
</dbReference>
<evidence type="ECO:0000256" key="1">
    <source>
        <dbReference type="ARBA" id="ARBA00004123"/>
    </source>
</evidence>
<keyword evidence="5" id="KW-0804">Transcription</keyword>
<dbReference type="Proteomes" id="UP000265120">
    <property type="component" value="Chromosome 2"/>
</dbReference>
<keyword evidence="4" id="KW-0805">Transcription regulation</keyword>
<dbReference type="GO" id="GO:0008345">
    <property type="term" value="P:larval locomotory behavior"/>
    <property type="evidence" value="ECO:0007669"/>
    <property type="project" value="Ensembl"/>
</dbReference>
<keyword evidence="6" id="KW-0539">Nucleus</keyword>
<dbReference type="OMA" id="GXVPPLA"/>
<name>A0A3P8USF4_CYNSE</name>
<evidence type="ECO:0000256" key="6">
    <source>
        <dbReference type="ARBA" id="ARBA00023242"/>
    </source>
</evidence>
<feature type="region of interest" description="Disordered" evidence="7">
    <location>
        <begin position="412"/>
        <end position="442"/>
    </location>
</feature>
<reference evidence="9" key="2">
    <citation type="submission" date="2025-08" db="UniProtKB">
        <authorList>
            <consortium name="Ensembl"/>
        </authorList>
    </citation>
    <scope>IDENTIFICATION</scope>
</reference>
<dbReference type="GO" id="GO:0001966">
    <property type="term" value="P:thigmotaxis"/>
    <property type="evidence" value="ECO:0007669"/>
    <property type="project" value="Ensembl"/>
</dbReference>
<accession>A0A3P8USF4</accession>
<organism evidence="9 10">
    <name type="scientific">Cynoglossus semilaevis</name>
    <name type="common">Tongue sole</name>
    <dbReference type="NCBI Taxonomy" id="244447"/>
    <lineage>
        <taxon>Eukaryota</taxon>
        <taxon>Metazoa</taxon>
        <taxon>Chordata</taxon>
        <taxon>Craniata</taxon>
        <taxon>Vertebrata</taxon>
        <taxon>Euteleostomi</taxon>
        <taxon>Actinopterygii</taxon>
        <taxon>Neopterygii</taxon>
        <taxon>Teleostei</taxon>
        <taxon>Neoteleostei</taxon>
        <taxon>Acanthomorphata</taxon>
        <taxon>Carangaria</taxon>
        <taxon>Pleuronectiformes</taxon>
        <taxon>Pleuronectoidei</taxon>
        <taxon>Cynoglossidae</taxon>
        <taxon>Cynoglossinae</taxon>
        <taxon>Cynoglossus</taxon>
    </lineage>
</organism>
<comment type="similarity">
    <text evidence="2">Belongs to the SAP130 family.</text>
</comment>
<feature type="domain" description="Histone deacetylase complex subunit SAP130 C-terminal" evidence="8">
    <location>
        <begin position="632"/>
        <end position="1033"/>
    </location>
</feature>
<reference evidence="9" key="3">
    <citation type="submission" date="2025-09" db="UniProtKB">
        <authorList>
            <consortium name="Ensembl"/>
        </authorList>
    </citation>
    <scope>IDENTIFICATION</scope>
</reference>
<dbReference type="STRING" id="244447.ENSCSEP00000004764"/>
<feature type="region of interest" description="Disordered" evidence="7">
    <location>
        <begin position="798"/>
        <end position="880"/>
    </location>
</feature>